<evidence type="ECO:0000313" key="2">
    <source>
        <dbReference type="Proteomes" id="UP000224460"/>
    </source>
</evidence>
<comment type="caution">
    <text evidence="1">The sequence shown here is derived from an EMBL/GenBank/DDBJ whole genome shotgun (WGS) entry which is preliminary data.</text>
</comment>
<proteinExistence type="predicted"/>
<reference evidence="1" key="1">
    <citation type="submission" date="2017-10" db="EMBL/GenBank/DDBJ databases">
        <title>Genome sequence of cellulolytic Lachnospiraceae bacterium XHS1971 isolated from hotspring sediment.</title>
        <authorList>
            <person name="Vasudevan G."/>
            <person name="Joshi A.J."/>
            <person name="Hivarkar S."/>
            <person name="Lanjekar V.B."/>
            <person name="Dhakephalkar P.K."/>
            <person name="Dagar S."/>
        </authorList>
    </citation>
    <scope>NUCLEOTIDE SEQUENCE</scope>
    <source>
        <strain evidence="1">XHS1971</strain>
    </source>
</reference>
<dbReference type="EMBL" id="PEDL01000001">
    <property type="protein sequence ID" value="PHV71921.1"/>
    <property type="molecule type" value="Genomic_DNA"/>
</dbReference>
<sequence length="87" mass="9843">MGLKWISKPKRKKEYSKIIVAIVLSFCIVVTIFSMALMWRTGDTSALAYLIPAVFAETGIVISFYLDKSKKENINKNKKIEGNDLDV</sequence>
<dbReference type="Proteomes" id="UP000224460">
    <property type="component" value="Unassembled WGS sequence"/>
</dbReference>
<organism evidence="1 2">
    <name type="scientific">Sporanaerobium hydrogeniformans</name>
    <dbReference type="NCBI Taxonomy" id="3072179"/>
    <lineage>
        <taxon>Bacteria</taxon>
        <taxon>Bacillati</taxon>
        <taxon>Bacillota</taxon>
        <taxon>Clostridia</taxon>
        <taxon>Lachnospirales</taxon>
        <taxon>Lachnospiraceae</taxon>
        <taxon>Sporanaerobium</taxon>
    </lineage>
</organism>
<gene>
    <name evidence="1" type="ORF">CS063_00115</name>
</gene>
<name>A0AC61DGT8_9FIRM</name>
<protein>
    <submittedName>
        <fullName evidence="1">Uncharacterized protein</fullName>
    </submittedName>
</protein>
<keyword evidence="2" id="KW-1185">Reference proteome</keyword>
<accession>A0AC61DGT8</accession>
<evidence type="ECO:0000313" key="1">
    <source>
        <dbReference type="EMBL" id="PHV71921.1"/>
    </source>
</evidence>